<evidence type="ECO:0000313" key="1">
    <source>
        <dbReference type="EMBL" id="MBU3825972.1"/>
    </source>
</evidence>
<evidence type="ECO:0000313" key="2">
    <source>
        <dbReference type="Proteomes" id="UP000824150"/>
    </source>
</evidence>
<dbReference type="AlphaFoldDB" id="A0A9E2KN36"/>
<gene>
    <name evidence="1" type="ORF">IAA31_00555</name>
</gene>
<reference evidence="1" key="2">
    <citation type="submission" date="2021-04" db="EMBL/GenBank/DDBJ databases">
        <authorList>
            <person name="Gilroy R."/>
        </authorList>
    </citation>
    <scope>NUCLEOTIDE SEQUENCE</scope>
    <source>
        <strain evidence="1">687</strain>
    </source>
</reference>
<comment type="caution">
    <text evidence="1">The sequence shown here is derived from an EMBL/GenBank/DDBJ whole genome shotgun (WGS) entry which is preliminary data.</text>
</comment>
<reference evidence="1" key="1">
    <citation type="journal article" date="2021" name="PeerJ">
        <title>Extensive microbial diversity within the chicken gut microbiome revealed by metagenomics and culture.</title>
        <authorList>
            <person name="Gilroy R."/>
            <person name="Ravi A."/>
            <person name="Getino M."/>
            <person name="Pursley I."/>
            <person name="Horton D.L."/>
            <person name="Alikhan N.F."/>
            <person name="Baker D."/>
            <person name="Gharbi K."/>
            <person name="Hall N."/>
            <person name="Watson M."/>
            <person name="Adriaenssens E.M."/>
            <person name="Foster-Nyarko E."/>
            <person name="Jarju S."/>
            <person name="Secka A."/>
            <person name="Antonio M."/>
            <person name="Oren A."/>
            <person name="Chaudhuri R.R."/>
            <person name="La Ragione R."/>
            <person name="Hildebrand F."/>
            <person name="Pallen M.J."/>
        </authorList>
    </citation>
    <scope>NUCLEOTIDE SEQUENCE</scope>
    <source>
        <strain evidence="1">687</strain>
    </source>
</reference>
<accession>A0A9E2KN36</accession>
<protein>
    <submittedName>
        <fullName evidence="1">Uncharacterized protein</fullName>
    </submittedName>
</protein>
<name>A0A9E2KN36_9GAMM</name>
<dbReference type="EMBL" id="JAHLFG010000006">
    <property type="protein sequence ID" value="MBU3825972.1"/>
    <property type="molecule type" value="Genomic_DNA"/>
</dbReference>
<organism evidence="1 2">
    <name type="scientific">Candidatus Anaerobiospirillum merdipullorum</name>
    <dbReference type="NCBI Taxonomy" id="2838450"/>
    <lineage>
        <taxon>Bacteria</taxon>
        <taxon>Pseudomonadati</taxon>
        <taxon>Pseudomonadota</taxon>
        <taxon>Gammaproteobacteria</taxon>
        <taxon>Aeromonadales</taxon>
        <taxon>Succinivibrionaceae</taxon>
        <taxon>Anaerobiospirillum</taxon>
    </lineage>
</organism>
<dbReference type="Proteomes" id="UP000824150">
    <property type="component" value="Unassembled WGS sequence"/>
</dbReference>
<proteinExistence type="predicted"/>
<sequence length="103" mass="11783">MSLSESELRKLVWNAIIYGNSIFENYHANQPLDFYPAGYFHRLHLILNMLGIDNKDMEDHRDEVGLRYFEALESCLGESASDDSKIFHAADKAGFIDLTKVSL</sequence>